<feature type="domain" description="Rad4 beta-hairpin" evidence="9">
    <location>
        <begin position="836"/>
        <end position="911"/>
    </location>
</feature>
<dbReference type="PANTHER" id="PTHR12135:SF0">
    <property type="entry name" value="DNA REPAIR PROTEIN COMPLEMENTING XP-C CELLS"/>
    <property type="match status" value="1"/>
</dbReference>
<keyword evidence="10" id="KW-1185">Reference proteome</keyword>
<dbReference type="Pfam" id="PF10405">
    <property type="entry name" value="BHD_3"/>
    <property type="match status" value="1"/>
</dbReference>
<evidence type="ECO:0000256" key="2">
    <source>
        <dbReference type="ARBA" id="ARBA00009525"/>
    </source>
</evidence>
<dbReference type="GO" id="GO:0000111">
    <property type="term" value="C:nucleotide-excision repair factor 2 complex"/>
    <property type="evidence" value="ECO:0007669"/>
    <property type="project" value="TreeGrafter"/>
</dbReference>
<dbReference type="SMART" id="SM01031">
    <property type="entry name" value="BHD_2"/>
    <property type="match status" value="1"/>
</dbReference>
<feature type="compositionally biased region" description="Basic and acidic residues" evidence="6">
    <location>
        <begin position="173"/>
        <end position="189"/>
    </location>
</feature>
<feature type="compositionally biased region" description="Polar residues" evidence="6">
    <location>
        <begin position="206"/>
        <end position="217"/>
    </location>
</feature>
<protein>
    <submittedName>
        <fullName evidence="11">DNA repair protein Rad4 domain containing protein</fullName>
    </submittedName>
</protein>
<evidence type="ECO:0000256" key="5">
    <source>
        <dbReference type="ARBA" id="ARBA00023242"/>
    </source>
</evidence>
<dbReference type="GO" id="GO:0006298">
    <property type="term" value="P:mismatch repair"/>
    <property type="evidence" value="ECO:0007669"/>
    <property type="project" value="TreeGrafter"/>
</dbReference>
<feature type="region of interest" description="Disordered" evidence="6">
    <location>
        <begin position="584"/>
        <end position="606"/>
    </location>
</feature>
<evidence type="ECO:0000256" key="4">
    <source>
        <dbReference type="ARBA" id="ARBA00023204"/>
    </source>
</evidence>
<dbReference type="InterPro" id="IPR036985">
    <property type="entry name" value="Transglutaminase-like_sf"/>
</dbReference>
<feature type="domain" description="Rad4 beta-hairpin" evidence="7">
    <location>
        <begin position="718"/>
        <end position="772"/>
    </location>
</feature>
<comment type="subcellular location">
    <subcellularLocation>
        <location evidence="1">Nucleus</location>
    </subcellularLocation>
</comment>
<dbReference type="Proteomes" id="UP000025227">
    <property type="component" value="Unplaced"/>
</dbReference>
<dbReference type="InterPro" id="IPR018327">
    <property type="entry name" value="BHD_2"/>
</dbReference>
<dbReference type="InterPro" id="IPR018328">
    <property type="entry name" value="Rad4_beta-hairpin_dom3"/>
</dbReference>
<dbReference type="GO" id="GO:0003697">
    <property type="term" value="F:single-stranded DNA binding"/>
    <property type="evidence" value="ECO:0007669"/>
    <property type="project" value="TreeGrafter"/>
</dbReference>
<evidence type="ECO:0000313" key="11">
    <source>
        <dbReference type="WBParaSite" id="HCON_00107760-00001"/>
    </source>
</evidence>
<evidence type="ECO:0000256" key="3">
    <source>
        <dbReference type="ARBA" id="ARBA00022763"/>
    </source>
</evidence>
<dbReference type="Gene3D" id="2.20.20.110">
    <property type="entry name" value="Rad4, beta-hairpin domain BHD1"/>
    <property type="match status" value="1"/>
</dbReference>
<keyword evidence="3" id="KW-0227">DNA damage</keyword>
<feature type="compositionally biased region" description="Basic and acidic residues" evidence="6">
    <location>
        <begin position="153"/>
        <end position="162"/>
    </location>
</feature>
<dbReference type="PANTHER" id="PTHR12135">
    <property type="entry name" value="DNA REPAIR PROTEIN XP-C / RAD4"/>
    <property type="match status" value="1"/>
</dbReference>
<proteinExistence type="inferred from homology"/>
<feature type="compositionally biased region" description="Basic residues" evidence="6">
    <location>
        <begin position="26"/>
        <end position="36"/>
    </location>
</feature>
<dbReference type="InterPro" id="IPR038765">
    <property type="entry name" value="Papain-like_cys_pep_sf"/>
</dbReference>
<dbReference type="Gene3D" id="3.30.70.2460">
    <property type="entry name" value="Rad4, beta-hairpin domain BHD3"/>
    <property type="match status" value="1"/>
</dbReference>
<evidence type="ECO:0000259" key="9">
    <source>
        <dbReference type="SMART" id="SM01032"/>
    </source>
</evidence>
<dbReference type="GO" id="GO:0071942">
    <property type="term" value="C:XPC complex"/>
    <property type="evidence" value="ECO:0007669"/>
    <property type="project" value="TreeGrafter"/>
</dbReference>
<feature type="domain" description="Rad4 beta-hairpin" evidence="8">
    <location>
        <begin position="774"/>
        <end position="829"/>
    </location>
</feature>
<reference evidence="11" key="1">
    <citation type="submission" date="2020-12" db="UniProtKB">
        <authorList>
            <consortium name="WormBaseParasite"/>
        </authorList>
    </citation>
    <scope>IDENTIFICATION</scope>
    <source>
        <strain evidence="11">MHco3</strain>
    </source>
</reference>
<dbReference type="OrthoDB" id="300780at2759"/>
<dbReference type="AlphaFoldDB" id="A0A7I4YIX8"/>
<dbReference type="SMART" id="SM01032">
    <property type="entry name" value="BHD_3"/>
    <property type="match status" value="1"/>
</dbReference>
<dbReference type="Pfam" id="PF10403">
    <property type="entry name" value="BHD_1"/>
    <property type="match status" value="1"/>
</dbReference>
<dbReference type="SUPFAM" id="SSF54001">
    <property type="entry name" value="Cysteine proteinases"/>
    <property type="match status" value="1"/>
</dbReference>
<dbReference type="InterPro" id="IPR004583">
    <property type="entry name" value="DNA_repair_Rad4"/>
</dbReference>
<evidence type="ECO:0000259" key="7">
    <source>
        <dbReference type="SMART" id="SM01030"/>
    </source>
</evidence>
<dbReference type="Pfam" id="PF10404">
    <property type="entry name" value="BHD_2"/>
    <property type="match status" value="1"/>
</dbReference>
<dbReference type="InterPro" id="IPR042488">
    <property type="entry name" value="Rad4_BHD3_sf"/>
</dbReference>
<keyword evidence="5" id="KW-0539">Nucleus</keyword>
<dbReference type="SMART" id="SM01030">
    <property type="entry name" value="BHD_1"/>
    <property type="match status" value="1"/>
</dbReference>
<keyword evidence="4" id="KW-0234">DNA repair</keyword>
<dbReference type="InterPro" id="IPR018325">
    <property type="entry name" value="Rad4/PNGase_transGLS-fold"/>
</dbReference>
<feature type="region of interest" description="Disordered" evidence="6">
    <location>
        <begin position="1"/>
        <end position="316"/>
    </location>
</feature>
<evidence type="ECO:0000256" key="6">
    <source>
        <dbReference type="SAM" id="MobiDB-lite"/>
    </source>
</evidence>
<organism evidence="10 11">
    <name type="scientific">Haemonchus contortus</name>
    <name type="common">Barber pole worm</name>
    <dbReference type="NCBI Taxonomy" id="6289"/>
    <lineage>
        <taxon>Eukaryota</taxon>
        <taxon>Metazoa</taxon>
        <taxon>Ecdysozoa</taxon>
        <taxon>Nematoda</taxon>
        <taxon>Chromadorea</taxon>
        <taxon>Rhabditida</taxon>
        <taxon>Rhabditina</taxon>
        <taxon>Rhabditomorpha</taxon>
        <taxon>Strongyloidea</taxon>
        <taxon>Trichostrongylidae</taxon>
        <taxon>Haemonchus</taxon>
    </lineage>
</organism>
<evidence type="ECO:0000256" key="1">
    <source>
        <dbReference type="ARBA" id="ARBA00004123"/>
    </source>
</evidence>
<evidence type="ECO:0000313" key="10">
    <source>
        <dbReference type="Proteomes" id="UP000025227"/>
    </source>
</evidence>
<accession>A0A7I4YIX8</accession>
<evidence type="ECO:0000259" key="8">
    <source>
        <dbReference type="SMART" id="SM01031"/>
    </source>
</evidence>
<comment type="similarity">
    <text evidence="2">Belongs to the XPC family.</text>
</comment>
<dbReference type="Gene3D" id="3.90.260.10">
    <property type="entry name" value="Transglutaminase-like"/>
    <property type="match status" value="1"/>
</dbReference>
<dbReference type="GO" id="GO:0005737">
    <property type="term" value="C:cytoplasm"/>
    <property type="evidence" value="ECO:0007669"/>
    <property type="project" value="TreeGrafter"/>
</dbReference>
<name>A0A7I4YIX8_HAECO</name>
<feature type="compositionally biased region" description="Basic and acidic residues" evidence="6">
    <location>
        <begin position="263"/>
        <end position="273"/>
    </location>
</feature>
<dbReference type="GO" id="GO:0003684">
    <property type="term" value="F:damaged DNA binding"/>
    <property type="evidence" value="ECO:0007669"/>
    <property type="project" value="InterPro"/>
</dbReference>
<dbReference type="InterPro" id="IPR018326">
    <property type="entry name" value="Rad4_beta-hairpin_dom1"/>
</dbReference>
<sequence length="999" mass="113224">MVTTRRRSLAVQVSPNPSREASVKKPQIKRGTKKKTGTSQTSSPTADPDQDREPKQPIQDSAADGSEKRTSRRRSSTAIKAPAQKKKQRLESETPVASGKKRTQPLRTSDDENFSEETGSNAAGESVETAHPVTTERASSNKENEVEDNDFVDNVRKTETVSRRAPRKKKVKSKELSGSDEKDSPKDELCDVASNHEVTEQDLKPKSNSGRDVSQTALKRKRSEKAHSDAPMSDDEGGFSAADVDSDDSDFSPSHRSKHSKKRSSEESGDGKQIRKKRSKSERSVSSEATPGTEPASSSNSDLQESRQESSEPIVRPDIFALPSVRNEIAALPKDLSPAEAIEEKFRIYAAAVAIGRNLEISLEEANQAIRELRMLCESRNAVPVTVQNSEEMDEYASSSEDEWEEMELVEVGEGKKKDVEVTVEGSDERNFESLWLRREVNRCVRENWENCHRVNILCYIAHLQHVRKEVLEDKLVSALMLSTVPPECESVFGRMMSVEIASKLVEHYKSTFKASDKSDIQYTIEEMVSLNVYNKDIDRAVLLFGLFLSLGCTTRICVNTQPIPRKWDEGVLESIAKMKDSSSPSIVAEANQKGKGASKKKNSSGADYQKMTRNYWVEFWDKKQKRWICVDPLRAAVDEPNAIEENATKPIVYVLAIDNEGGVRDVTARYAADYSRPDFRRRRTDPDWIDRTLRKKMIRADRKRARLEDNHFKKELVKKPLPTTLSEYKNHPLYVLEKDLLKFEAIYPRPEDQKPLGEVRGHKVYPRSCVHTLQGANNWIKQARSVKEGEKPYKVVKARPNIRVPAEEREQRYLDVYGYWQTEPYRPPKVKDGQIPCNEFGNVYMFQPSMCPIGAVHLRLSGLPSIARRLGGLPCVPAVVGFDFSSGGSFPVIDGAVVLKEDADKFVKEWERLEATREERENKRREERVLGNWRKLIRGILRLHYVRTKFGAVKEKTKGKKKKEAKEEEKEVNRAVIDKTVLAQGQVFTHDDLMQQKS</sequence>
<dbReference type="WBParaSite" id="HCON_00107760-00001">
    <property type="protein sequence ID" value="HCON_00107760-00001"/>
    <property type="gene ID" value="HCON_00107760"/>
</dbReference>
<dbReference type="Pfam" id="PF03835">
    <property type="entry name" value="Rad4"/>
    <property type="match status" value="1"/>
</dbReference>
<dbReference type="GO" id="GO:0006289">
    <property type="term" value="P:nucleotide-excision repair"/>
    <property type="evidence" value="ECO:0007669"/>
    <property type="project" value="InterPro"/>
</dbReference>